<evidence type="ECO:0000256" key="12">
    <source>
        <dbReference type="ARBA" id="ARBA00022840"/>
    </source>
</evidence>
<dbReference type="Pfam" id="PF00400">
    <property type="entry name" value="WD40"/>
    <property type="match status" value="5"/>
</dbReference>
<dbReference type="CDD" id="cd22262">
    <property type="entry name" value="Rcc_KIF21B"/>
    <property type="match status" value="1"/>
</dbReference>
<dbReference type="InterPro" id="IPR056533">
    <property type="entry name" value="KIF21A/B_hel_1"/>
</dbReference>
<comment type="subcellular location">
    <subcellularLocation>
        <location evidence="3">Cell projection</location>
        <location evidence="3">Axon</location>
    </subcellularLocation>
    <subcellularLocation>
        <location evidence="2">Cell projection</location>
        <location evidence="2">Dendrite</location>
    </subcellularLocation>
    <subcellularLocation>
        <location evidence="5">Cell projection</location>
        <location evidence="5">Growth cone</location>
    </subcellularLocation>
    <subcellularLocation>
        <location evidence="1">Cytoplasm</location>
        <location evidence="1">Cytoskeleton</location>
    </subcellularLocation>
    <subcellularLocation>
        <location evidence="4">Cytoplasmic vesicle</location>
    </subcellularLocation>
</comment>
<dbReference type="PROSITE" id="PS50067">
    <property type="entry name" value="KINESIN_MOTOR_2"/>
    <property type="match status" value="1"/>
</dbReference>
<keyword evidence="27" id="KW-1185">Reference proteome</keyword>
<gene>
    <name evidence="26" type="ORF">Z169_04090</name>
</gene>
<organism evidence="26 27">
    <name type="scientific">Egretta garzetta</name>
    <name type="common">Little egret</name>
    <dbReference type="NCBI Taxonomy" id="188379"/>
    <lineage>
        <taxon>Eukaryota</taxon>
        <taxon>Metazoa</taxon>
        <taxon>Chordata</taxon>
        <taxon>Craniata</taxon>
        <taxon>Vertebrata</taxon>
        <taxon>Euteleostomi</taxon>
        <taxon>Archelosauria</taxon>
        <taxon>Archosauria</taxon>
        <taxon>Dinosauria</taxon>
        <taxon>Saurischia</taxon>
        <taxon>Theropoda</taxon>
        <taxon>Coelurosauria</taxon>
        <taxon>Aves</taxon>
        <taxon>Neognathae</taxon>
        <taxon>Neoaves</taxon>
        <taxon>Aequornithes</taxon>
        <taxon>Pelecaniformes</taxon>
        <taxon>Ardeidae</taxon>
        <taxon>Egretta</taxon>
    </lineage>
</organism>
<dbReference type="InterPro" id="IPR036961">
    <property type="entry name" value="Kinesin_motor_dom_sf"/>
</dbReference>
<dbReference type="SUPFAM" id="SSF52540">
    <property type="entry name" value="P-loop containing nucleoside triphosphate hydrolases"/>
    <property type="match status" value="1"/>
</dbReference>
<dbReference type="FunFam" id="2.130.10.10:FF:000158">
    <property type="entry name" value="Kinesin family member 21A"/>
    <property type="match status" value="1"/>
</dbReference>
<evidence type="ECO:0000256" key="20">
    <source>
        <dbReference type="ARBA" id="ARBA00073301"/>
    </source>
</evidence>
<keyword evidence="6" id="KW-0963">Cytoplasm</keyword>
<evidence type="ECO:0000313" key="27">
    <source>
        <dbReference type="Proteomes" id="UP000053119"/>
    </source>
</evidence>
<dbReference type="Pfam" id="PF23203">
    <property type="entry name" value="KIF21A"/>
    <property type="match status" value="1"/>
</dbReference>
<dbReference type="PRINTS" id="PR00380">
    <property type="entry name" value="KINESINHEAVY"/>
</dbReference>
<dbReference type="InterPro" id="IPR036322">
    <property type="entry name" value="WD40_repeat_dom_sf"/>
</dbReference>
<feature type="repeat" description="WD" evidence="21">
    <location>
        <begin position="1258"/>
        <end position="1297"/>
    </location>
</feature>
<dbReference type="SUPFAM" id="SSF50978">
    <property type="entry name" value="WD40 repeat-like"/>
    <property type="match status" value="1"/>
</dbReference>
<dbReference type="SUPFAM" id="SSF46579">
    <property type="entry name" value="Prefoldin"/>
    <property type="match status" value="1"/>
</dbReference>
<dbReference type="GO" id="GO:0030425">
    <property type="term" value="C:dendrite"/>
    <property type="evidence" value="ECO:0007669"/>
    <property type="project" value="UniProtKB-SubCell"/>
</dbReference>
<comment type="function">
    <text evidence="18">Plus-end directed microtubule-dependent motor protein which displays processive activity. Is involved in regulation of microtubule dynamics, synapse function and neuronal morphology, including dendritic tree branching and spine formation. Plays a role in lerning and memory. Involved in delivery of gamma-aminobutyric acid (GABA(A)) receptor to cell surface.</text>
</comment>
<evidence type="ECO:0000256" key="23">
    <source>
        <dbReference type="SAM" id="Coils"/>
    </source>
</evidence>
<proteinExistence type="inferred from homology"/>
<feature type="coiled-coil region" evidence="23">
    <location>
        <begin position="458"/>
        <end position="492"/>
    </location>
</feature>
<keyword evidence="8 21" id="KW-0853">WD repeat</keyword>
<evidence type="ECO:0000256" key="9">
    <source>
        <dbReference type="ARBA" id="ARBA00022701"/>
    </source>
</evidence>
<dbReference type="Gene3D" id="2.130.10.10">
    <property type="entry name" value="YVTN repeat-like/Quinoprotein amine dehydrogenase"/>
    <property type="match status" value="2"/>
</dbReference>
<evidence type="ECO:0000256" key="5">
    <source>
        <dbReference type="ARBA" id="ARBA00004624"/>
    </source>
</evidence>
<evidence type="ECO:0000256" key="18">
    <source>
        <dbReference type="ARBA" id="ARBA00055608"/>
    </source>
</evidence>
<feature type="compositionally biased region" description="Basic and acidic residues" evidence="24">
    <location>
        <begin position="760"/>
        <end position="784"/>
    </location>
</feature>
<dbReference type="PROSITE" id="PS50294">
    <property type="entry name" value="WD_REPEATS_REGION"/>
    <property type="match status" value="1"/>
</dbReference>
<evidence type="ECO:0000256" key="3">
    <source>
        <dbReference type="ARBA" id="ARBA00004489"/>
    </source>
</evidence>
<dbReference type="Pfam" id="PF23204">
    <property type="entry name" value="KIF21A_2nd"/>
    <property type="match status" value="1"/>
</dbReference>
<dbReference type="STRING" id="188379.A0A091JK56"/>
<feature type="region of interest" description="Disordered" evidence="24">
    <location>
        <begin position="524"/>
        <end position="615"/>
    </location>
</feature>
<dbReference type="InterPro" id="IPR019775">
    <property type="entry name" value="WD40_repeat_CS"/>
</dbReference>
<dbReference type="PANTHER" id="PTHR47969:SF32">
    <property type="entry name" value="KINESIN-LIKE PROTEIN KIF21B ISOFORM X1"/>
    <property type="match status" value="1"/>
</dbReference>
<sequence length="1574" mass="174568">RIRPQLSKEKIEGCHICTSVTPGEPQVLLGKDKAFTYDFVFDLDTWQEQIYTTCVGKLIEGCFEGYNATVLAYGQTGAGKTYTMGTGFDMNISEDEQGIIPRAIGHLFSGIEERKRAAQSQGMAAPEFKVSAQFLELYNEEILDLFDSARDPDARHRKSNIKIHEDASGSIYTTGVTSRLISSQDELIQCLKQGALSRTTASTQMNVQSSRSHAIFTIHLCQMRVCTRPELVNGEVPSLLDGAQPTTEYETLTAKFHFVDLAGSERLKRTGATGERAKEGISINCGLLALGNVISALGDQSKKVVHVPYRDSKLTRLLQDSLGGNSQTIMIACVSPSDRDFMETLNTLKYANRARNIKNKVVVNQDKTSQQISALRAEIARLQMELMEYKAGKRIIGEDGSEGYSDLFRENAMLQKENSTLRMRVKAMQEAIDAINSRVTHLMSQEANLMLAKAGDGNEAIGALIQNYIREIEELRTKLLESESMNESLRRSLSRVAARPPYSMGSSPASGLAGLCSPAAPVETEASDVLRRAKQDLERLKKKERRQRRKSPEKEAFKKRQKLQQDNGEETDENEVEEEEEEQDESGCEEEDGREDEDEDSGSEESLVDSDSDAEEKAVNFQADLADLTCEIEIKQKLIDELENSQRRLQTLKHQYEEKLILLQNKIRDTQLERDRVLQNLSTMECYTEEKANKIKADYEKRLKEMNRDLQKLQAAQKEHARLLKNQSRYERELRKLQAEVAEMKKAKVALMKQMREEQQRRRLAETKRNREIAQLKKEQRRQEVSALRRLAKPMSDRVAGRTSQKPAMLDSGAEVSASTTSSEPESGARSVSSIVRQPVTHVPLLPSGCRKKFPKKGASQTFSKAARLKWQSLERRIFDIVMQRMTIVNLEADMERLIKKREELALLQEALLGKRAKLQAESPKEQKGLQELNEEIEVLGANIDYINDSISDCQATIMQIEETKEELDSTDTSVVISSCSLAEARLLLDNFLKASIDKGLQVAQKEAQIRLLEGRLRQTDVTGSSQNHAILDALREKAESHPELQALIHNVQQGGRRAGASSGQVCCPWGEVPACAGPPGNTWRAHGWDQRAQGCPKGDAGWERVLQPPHNREKEQVPSPSCPGCPLRHAAQSGLARRGPLCATDGPSLSCTENGYTSTDEEVSEFSLASDGRQSRGSDTSPLTRRKSYDRGQPARPPDVGFTPPSSPPTRPRNDRNVFSRLTSNQSQGSALDKGVINPVGGTKNARTAPLQCVSVAEGHTKPVLCLDATDELLFTGSKDRSCKMWNLVTGQEIASLKGHPNNVVSIKYCSHTGLVFTVSTSYIKVWDIRDSARCIRTLTSSGQVISGDACAGTTTRTVTSVQGEHQINQIALNPTGTTLYAATGNSVRIWELSRLQPIGKLSGHIGPVMCLTVNQTASNHDLVVTGSKDHYVKVFEIAEGTVGNIGPTHNFEPPHYDGIECLAIQGDVLFSGSRDNGIKKWDLEQQELIQQIPNAHKDWVCALAFIPGRPMVLSACRGGMIKVWNVDTFTPVGEIKGHDSPINAICTNSKHIFTASSDLTVKLWSGRRLPTG</sequence>
<feature type="coiled-coil region" evidence="23">
    <location>
        <begin position="365"/>
        <end position="431"/>
    </location>
</feature>
<dbReference type="InterPro" id="IPR001752">
    <property type="entry name" value="Kinesin_motor_dom"/>
</dbReference>
<dbReference type="Gene3D" id="3.40.850.10">
    <property type="entry name" value="Kinesin motor domain"/>
    <property type="match status" value="1"/>
</dbReference>
<protein>
    <recommendedName>
        <fullName evidence="20">Kinesin-like protein KIF21B</fullName>
    </recommendedName>
</protein>
<keyword evidence="12 22" id="KW-0067">ATP-binding</keyword>
<feature type="compositionally biased region" description="Acidic residues" evidence="24">
    <location>
        <begin position="567"/>
        <end position="614"/>
    </location>
</feature>
<dbReference type="EMBL" id="KK501009">
    <property type="protein sequence ID" value="KFP12051.1"/>
    <property type="molecule type" value="Genomic_DNA"/>
</dbReference>
<feature type="compositionally biased region" description="Polar residues" evidence="24">
    <location>
        <begin position="1221"/>
        <end position="1231"/>
    </location>
</feature>
<dbReference type="InterPro" id="IPR027417">
    <property type="entry name" value="P-loop_NTPase"/>
</dbReference>
<comment type="subunit">
    <text evidence="19">Interacts with TRIM3; the interaction positively affects motility of KIF21B. Interacts with GABARAP and GABA(A) receptor subunits: GABRG2, GABRA1 and GABRA2. May interact with GABA(A) receptor subunits: GABRB2 and GABRB3.</text>
</comment>
<accession>A0A091JK56</accession>
<dbReference type="SMART" id="SM00129">
    <property type="entry name" value="KISc"/>
    <property type="match status" value="1"/>
</dbReference>
<keyword evidence="16" id="KW-0966">Cell projection</keyword>
<feature type="repeat" description="WD" evidence="21">
    <location>
        <begin position="1495"/>
        <end position="1536"/>
    </location>
</feature>
<dbReference type="PROSITE" id="PS00678">
    <property type="entry name" value="WD_REPEATS_1"/>
    <property type="match status" value="1"/>
</dbReference>
<evidence type="ECO:0000256" key="17">
    <source>
        <dbReference type="ARBA" id="ARBA00023329"/>
    </source>
</evidence>
<dbReference type="GO" id="GO:0008017">
    <property type="term" value="F:microtubule binding"/>
    <property type="evidence" value="ECO:0007669"/>
    <property type="project" value="InterPro"/>
</dbReference>
<evidence type="ECO:0000256" key="21">
    <source>
        <dbReference type="PROSITE-ProRule" id="PRU00221"/>
    </source>
</evidence>
<dbReference type="GO" id="GO:0007052">
    <property type="term" value="P:mitotic spindle organization"/>
    <property type="evidence" value="ECO:0007669"/>
    <property type="project" value="TreeGrafter"/>
</dbReference>
<keyword evidence="10" id="KW-0677">Repeat</keyword>
<feature type="domain" description="Kinesin motor" evidence="25">
    <location>
        <begin position="1"/>
        <end position="357"/>
    </location>
</feature>
<feature type="non-terminal residue" evidence="26">
    <location>
        <position position="1"/>
    </location>
</feature>
<feature type="non-terminal residue" evidence="26">
    <location>
        <position position="1574"/>
    </location>
</feature>
<dbReference type="InterPro" id="IPR056532">
    <property type="entry name" value="KIF21A/B_hel_2"/>
</dbReference>
<dbReference type="Pfam" id="PF25764">
    <property type="entry name" value="KIF21A_4th"/>
    <property type="match status" value="1"/>
</dbReference>
<dbReference type="GO" id="GO:0051231">
    <property type="term" value="P:spindle elongation"/>
    <property type="evidence" value="ECO:0007669"/>
    <property type="project" value="TreeGrafter"/>
</dbReference>
<dbReference type="FunFam" id="2.130.10.10:FF:000490">
    <property type="entry name" value="Kinesin family member 21B"/>
    <property type="match status" value="1"/>
</dbReference>
<evidence type="ECO:0000256" key="11">
    <source>
        <dbReference type="ARBA" id="ARBA00022741"/>
    </source>
</evidence>
<evidence type="ECO:0000256" key="2">
    <source>
        <dbReference type="ARBA" id="ARBA00004279"/>
    </source>
</evidence>
<evidence type="ECO:0000256" key="7">
    <source>
        <dbReference type="ARBA" id="ARBA00022553"/>
    </source>
</evidence>
<feature type="compositionally biased region" description="Basic and acidic residues" evidence="24">
    <location>
        <begin position="528"/>
        <end position="541"/>
    </location>
</feature>
<keyword evidence="17" id="KW-0968">Cytoplasmic vesicle</keyword>
<evidence type="ECO:0000259" key="25">
    <source>
        <dbReference type="PROSITE" id="PS50067"/>
    </source>
</evidence>
<dbReference type="PROSITE" id="PS50082">
    <property type="entry name" value="WD_REPEATS_2"/>
    <property type="match status" value="4"/>
</dbReference>
<dbReference type="PROSITE" id="PS00411">
    <property type="entry name" value="KINESIN_MOTOR_1"/>
    <property type="match status" value="1"/>
</dbReference>
<dbReference type="SMART" id="SM00320">
    <property type="entry name" value="WD40"/>
    <property type="match status" value="7"/>
</dbReference>
<dbReference type="GO" id="GO:0005874">
    <property type="term" value="C:microtubule"/>
    <property type="evidence" value="ECO:0007669"/>
    <property type="project" value="UniProtKB-KW"/>
</dbReference>
<dbReference type="GO" id="GO:0005524">
    <property type="term" value="F:ATP binding"/>
    <property type="evidence" value="ECO:0007669"/>
    <property type="project" value="UniProtKB-UniRule"/>
</dbReference>
<dbReference type="GO" id="GO:0003777">
    <property type="term" value="F:microtubule motor activity"/>
    <property type="evidence" value="ECO:0007669"/>
    <property type="project" value="InterPro"/>
</dbReference>
<dbReference type="FunFam" id="2.130.10.10:FF:000131">
    <property type="entry name" value="Kinesin family member 21A"/>
    <property type="match status" value="1"/>
</dbReference>
<reference evidence="26 27" key="1">
    <citation type="submission" date="2014-04" db="EMBL/GenBank/DDBJ databases">
        <title>Genome evolution of avian class.</title>
        <authorList>
            <person name="Zhang G."/>
            <person name="Li C."/>
        </authorList>
    </citation>
    <scope>NUCLEOTIDE SEQUENCE [LARGE SCALE GENOMIC DNA]</scope>
    <source>
        <strain evidence="26">BGI_Z169</strain>
    </source>
</reference>
<dbReference type="PANTHER" id="PTHR47969">
    <property type="entry name" value="CHROMOSOME-ASSOCIATED KINESIN KIF4A-RELATED"/>
    <property type="match status" value="1"/>
</dbReference>
<keyword evidence="13 23" id="KW-0175">Coiled coil</keyword>
<dbReference type="GO" id="GO:0005875">
    <property type="term" value="C:microtubule associated complex"/>
    <property type="evidence" value="ECO:0007669"/>
    <property type="project" value="TreeGrafter"/>
</dbReference>
<dbReference type="FunFam" id="3.40.850.10:FF:000011">
    <property type="entry name" value="Kinesin family member 21A"/>
    <property type="match status" value="1"/>
</dbReference>
<dbReference type="CDD" id="cd01372">
    <property type="entry name" value="KISc_KIF4"/>
    <property type="match status" value="1"/>
</dbReference>
<dbReference type="InterPro" id="IPR019821">
    <property type="entry name" value="Kinesin_motor_CS"/>
</dbReference>
<feature type="coiled-coil region" evidence="23">
    <location>
        <begin position="888"/>
        <end position="950"/>
    </location>
</feature>
<evidence type="ECO:0000256" key="6">
    <source>
        <dbReference type="ARBA" id="ARBA00022490"/>
    </source>
</evidence>
<evidence type="ECO:0000256" key="19">
    <source>
        <dbReference type="ARBA" id="ARBA00062361"/>
    </source>
</evidence>
<evidence type="ECO:0000256" key="14">
    <source>
        <dbReference type="ARBA" id="ARBA00023175"/>
    </source>
</evidence>
<feature type="binding site" evidence="22">
    <location>
        <begin position="74"/>
        <end position="81"/>
    </location>
    <ligand>
        <name>ATP</name>
        <dbReference type="ChEBI" id="CHEBI:30616"/>
    </ligand>
</feature>
<evidence type="ECO:0000256" key="1">
    <source>
        <dbReference type="ARBA" id="ARBA00004245"/>
    </source>
</evidence>
<feature type="repeat" description="WD" evidence="21">
    <location>
        <begin position="1537"/>
        <end position="1567"/>
    </location>
</feature>
<evidence type="ECO:0000256" key="8">
    <source>
        <dbReference type="ARBA" id="ARBA00022574"/>
    </source>
</evidence>
<evidence type="ECO:0000256" key="24">
    <source>
        <dbReference type="SAM" id="MobiDB-lite"/>
    </source>
</evidence>
<dbReference type="GO" id="GO:0030426">
    <property type="term" value="C:growth cone"/>
    <property type="evidence" value="ECO:0007669"/>
    <property type="project" value="UniProtKB-SubCell"/>
</dbReference>
<evidence type="ECO:0000256" key="13">
    <source>
        <dbReference type="ARBA" id="ARBA00023054"/>
    </source>
</evidence>
<name>A0A091JK56_EGRGA</name>
<evidence type="ECO:0000256" key="22">
    <source>
        <dbReference type="PROSITE-ProRule" id="PRU00283"/>
    </source>
</evidence>
<keyword evidence="11 22" id="KW-0547">Nucleotide-binding</keyword>
<dbReference type="InterPro" id="IPR027640">
    <property type="entry name" value="Kinesin-like_fam"/>
</dbReference>
<evidence type="ECO:0000313" key="26">
    <source>
        <dbReference type="EMBL" id="KFP12051.1"/>
    </source>
</evidence>
<keyword evidence="7" id="KW-0597">Phosphoprotein</keyword>
<dbReference type="GO" id="GO:0007018">
    <property type="term" value="P:microtubule-based movement"/>
    <property type="evidence" value="ECO:0007669"/>
    <property type="project" value="InterPro"/>
</dbReference>
<feature type="repeat" description="WD" evidence="21">
    <location>
        <begin position="1454"/>
        <end position="1493"/>
    </location>
</feature>
<dbReference type="GO" id="GO:0031410">
    <property type="term" value="C:cytoplasmic vesicle"/>
    <property type="evidence" value="ECO:0007669"/>
    <property type="project" value="UniProtKB-SubCell"/>
</dbReference>
<feature type="compositionally biased region" description="Polar residues" evidence="24">
    <location>
        <begin position="817"/>
        <end position="836"/>
    </location>
</feature>
<evidence type="ECO:0000256" key="15">
    <source>
        <dbReference type="ARBA" id="ARBA00023212"/>
    </source>
</evidence>
<dbReference type="InterPro" id="IPR015943">
    <property type="entry name" value="WD40/YVTN_repeat-like_dom_sf"/>
</dbReference>
<dbReference type="InterPro" id="IPR001680">
    <property type="entry name" value="WD40_rpt"/>
</dbReference>
<comment type="similarity">
    <text evidence="22">Belongs to the TRAFAC class myosin-kinesin ATPase superfamily. Kinesin family.</text>
</comment>
<feature type="region of interest" description="Disordered" evidence="24">
    <location>
        <begin position="760"/>
        <end position="836"/>
    </location>
</feature>
<dbReference type="CDD" id="cd00200">
    <property type="entry name" value="WD40"/>
    <property type="match status" value="1"/>
</dbReference>
<keyword evidence="14 22" id="KW-0505">Motor protein</keyword>
<evidence type="ECO:0000256" key="16">
    <source>
        <dbReference type="ARBA" id="ARBA00023273"/>
    </source>
</evidence>
<dbReference type="Proteomes" id="UP000053119">
    <property type="component" value="Unassembled WGS sequence"/>
</dbReference>
<keyword evidence="15" id="KW-0206">Cytoskeleton</keyword>
<evidence type="ECO:0000256" key="10">
    <source>
        <dbReference type="ARBA" id="ARBA00022737"/>
    </source>
</evidence>
<evidence type="ECO:0000256" key="4">
    <source>
        <dbReference type="ARBA" id="ARBA00004541"/>
    </source>
</evidence>
<feature type="region of interest" description="Disordered" evidence="24">
    <location>
        <begin position="1154"/>
        <end position="1244"/>
    </location>
</feature>
<dbReference type="Pfam" id="PF00225">
    <property type="entry name" value="Kinesin"/>
    <property type="match status" value="1"/>
</dbReference>
<keyword evidence="9" id="KW-0493">Microtubule</keyword>